<evidence type="ECO:0000313" key="3">
    <source>
        <dbReference type="Proteomes" id="UP000553209"/>
    </source>
</evidence>
<feature type="domain" description="SCP2" evidence="1">
    <location>
        <begin position="15"/>
        <end position="115"/>
    </location>
</feature>
<dbReference type="EMBL" id="JAAXPG010000032">
    <property type="protein sequence ID" value="NKZ01142.1"/>
    <property type="molecule type" value="Genomic_DNA"/>
</dbReference>
<dbReference type="Pfam" id="PF02036">
    <property type="entry name" value="SCP2"/>
    <property type="match status" value="1"/>
</dbReference>
<keyword evidence="3" id="KW-1185">Reference proteome</keyword>
<dbReference type="InterPro" id="IPR003033">
    <property type="entry name" value="SCP2_sterol-bd_dom"/>
</dbReference>
<dbReference type="Gene3D" id="3.30.1050.10">
    <property type="entry name" value="SCP2 sterol-binding domain"/>
    <property type="match status" value="1"/>
</dbReference>
<comment type="caution">
    <text evidence="2">The sequence shown here is derived from an EMBL/GenBank/DDBJ whole genome shotgun (WGS) entry which is preliminary data.</text>
</comment>
<dbReference type="AlphaFoldDB" id="A0A7X6RTC9"/>
<organism evidence="2 3">
    <name type="scientific">Nocardiopsis alborubida</name>
    <dbReference type="NCBI Taxonomy" id="146802"/>
    <lineage>
        <taxon>Bacteria</taxon>
        <taxon>Bacillati</taxon>
        <taxon>Actinomycetota</taxon>
        <taxon>Actinomycetes</taxon>
        <taxon>Streptosporangiales</taxon>
        <taxon>Nocardiopsidaceae</taxon>
        <taxon>Nocardiopsis</taxon>
    </lineage>
</organism>
<evidence type="ECO:0000259" key="1">
    <source>
        <dbReference type="Pfam" id="PF02036"/>
    </source>
</evidence>
<reference evidence="2 3" key="1">
    <citation type="submission" date="2020-04" db="EMBL/GenBank/DDBJ databases">
        <title>MicrobeNet Type strains.</title>
        <authorList>
            <person name="Nicholson A.C."/>
        </authorList>
    </citation>
    <scope>NUCLEOTIDE SEQUENCE [LARGE SCALE GENOMIC DNA]</scope>
    <source>
        <strain evidence="2 3">ATCC 23612</strain>
    </source>
</reference>
<proteinExistence type="predicted"/>
<accession>A0A7X6RTC9</accession>
<sequence length="116" mass="12982">MSSIDMCLAGIEKVNQRILAQSDEKRRKYIRERSLSVEVPDLETVFDMRLTLDGLVGITHRPADRPVPRAQVRITVGSDDLVALAEDRLDAAKAVFGRRVKVDASVGDLLRVRKLL</sequence>
<protein>
    <submittedName>
        <fullName evidence="2">SCP-2 sterol transfer family protein</fullName>
    </submittedName>
</protein>
<gene>
    <name evidence="2" type="ORF">HGB44_26240</name>
</gene>
<dbReference type="SUPFAM" id="SSF55718">
    <property type="entry name" value="SCP-like"/>
    <property type="match status" value="1"/>
</dbReference>
<evidence type="ECO:0000313" key="2">
    <source>
        <dbReference type="EMBL" id="NKZ01142.1"/>
    </source>
</evidence>
<dbReference type="RefSeq" id="WP_061080324.1">
    <property type="nucleotide sequence ID" value="NZ_JAAXPG010000032.1"/>
</dbReference>
<dbReference type="InterPro" id="IPR036527">
    <property type="entry name" value="SCP2_sterol-bd_dom_sf"/>
</dbReference>
<dbReference type="Proteomes" id="UP000553209">
    <property type="component" value="Unassembled WGS sequence"/>
</dbReference>
<name>A0A7X6RTC9_9ACTN</name>